<gene>
    <name evidence="1" type="ORF">I9054_014580</name>
</gene>
<reference evidence="1" key="1">
    <citation type="submission" date="2022-02" db="EMBL/GenBank/DDBJ databases">
        <title>Characterization of Tn125 harboring carbapenem-resistant Acinetobacter bereziniae clinical isolates.</title>
        <authorList>
            <person name="Wong N.-K."/>
            <person name="Pan Q."/>
        </authorList>
    </citation>
    <scope>NUCLEOTIDE SEQUENCE</scope>
    <source>
        <strain evidence="1">GD03393</strain>
    </source>
</reference>
<dbReference type="Proteomes" id="UP000644140">
    <property type="component" value="Chromosome"/>
</dbReference>
<dbReference type="GeneID" id="69461849"/>
<dbReference type="AlphaFoldDB" id="A0A0A8TKW9"/>
<name>A0A0A8TKW9_ACIBZ</name>
<evidence type="ECO:0000313" key="1">
    <source>
        <dbReference type="EMBL" id="UUN96596.1"/>
    </source>
</evidence>
<dbReference type="STRING" id="106648.GCA_000753985_03172"/>
<sequence>MSENNDFFEETEQVDSDESFYERADEFIALANQFADADHQVSHLSANPGSVSASFMYANARYSVWHAACSYQNAPDFKADRQVILDYYTEQFKLMLEDHLDEYQENFESYFPQSDTDEVKRFV</sequence>
<protein>
    <submittedName>
        <fullName evidence="1">DUF3144 domain-containing protein</fullName>
    </submittedName>
</protein>
<dbReference type="Pfam" id="PF11342">
    <property type="entry name" value="DUF3144"/>
    <property type="match status" value="1"/>
</dbReference>
<dbReference type="RefSeq" id="WP_004831535.1">
    <property type="nucleotide sequence ID" value="NZ_BBLJ01000009.1"/>
</dbReference>
<evidence type="ECO:0000313" key="2">
    <source>
        <dbReference type="Proteomes" id="UP000644140"/>
    </source>
</evidence>
<dbReference type="KEGG" id="aber:BSR55_07000"/>
<dbReference type="Gene3D" id="1.10.287.3020">
    <property type="match status" value="1"/>
</dbReference>
<dbReference type="EMBL" id="CP092085">
    <property type="protein sequence ID" value="UUN96596.1"/>
    <property type="molecule type" value="Genomic_DNA"/>
</dbReference>
<proteinExistence type="predicted"/>
<organism evidence="1 2">
    <name type="scientific">Acinetobacter bereziniae</name>
    <name type="common">Acinetobacter genomosp. 10</name>
    <dbReference type="NCBI Taxonomy" id="106648"/>
    <lineage>
        <taxon>Bacteria</taxon>
        <taxon>Pseudomonadati</taxon>
        <taxon>Pseudomonadota</taxon>
        <taxon>Gammaproteobacteria</taxon>
        <taxon>Moraxellales</taxon>
        <taxon>Moraxellaceae</taxon>
        <taxon>Acinetobacter</taxon>
    </lineage>
</organism>
<accession>A0A0A8TKW9</accession>
<dbReference type="InterPro" id="IPR021490">
    <property type="entry name" value="DUF3144"/>
</dbReference>
<dbReference type="eggNOG" id="ENOG5031RI4">
    <property type="taxonomic scope" value="Bacteria"/>
</dbReference>